<dbReference type="Proteomes" id="UP000028999">
    <property type="component" value="Unassembled WGS sequence"/>
</dbReference>
<reference evidence="1 2" key="1">
    <citation type="journal article" date="2014" name="Science">
        <title>Plant genetics. Early allopolyploid evolution in the post-Neolithic Brassica napus oilseed genome.</title>
        <authorList>
            <person name="Chalhoub B."/>
            <person name="Denoeud F."/>
            <person name="Liu S."/>
            <person name="Parkin I.A."/>
            <person name="Tang H."/>
            <person name="Wang X."/>
            <person name="Chiquet J."/>
            <person name="Belcram H."/>
            <person name="Tong C."/>
            <person name="Samans B."/>
            <person name="Correa M."/>
            <person name="Da Silva C."/>
            <person name="Just J."/>
            <person name="Falentin C."/>
            <person name="Koh C.S."/>
            <person name="Le Clainche I."/>
            <person name="Bernard M."/>
            <person name="Bento P."/>
            <person name="Noel B."/>
            <person name="Labadie K."/>
            <person name="Alberti A."/>
            <person name="Charles M."/>
            <person name="Arnaud D."/>
            <person name="Guo H."/>
            <person name="Daviaud C."/>
            <person name="Alamery S."/>
            <person name="Jabbari K."/>
            <person name="Zhao M."/>
            <person name="Edger P.P."/>
            <person name="Chelaifa H."/>
            <person name="Tack D."/>
            <person name="Lassalle G."/>
            <person name="Mestiri I."/>
            <person name="Schnel N."/>
            <person name="Le Paslier M.C."/>
            <person name="Fan G."/>
            <person name="Renault V."/>
            <person name="Bayer P.E."/>
            <person name="Golicz A.A."/>
            <person name="Manoli S."/>
            <person name="Lee T.H."/>
            <person name="Thi V.H."/>
            <person name="Chalabi S."/>
            <person name="Hu Q."/>
            <person name="Fan C."/>
            <person name="Tollenaere R."/>
            <person name="Lu Y."/>
            <person name="Battail C."/>
            <person name="Shen J."/>
            <person name="Sidebottom C.H."/>
            <person name="Wang X."/>
            <person name="Canaguier A."/>
            <person name="Chauveau A."/>
            <person name="Berard A."/>
            <person name="Deniot G."/>
            <person name="Guan M."/>
            <person name="Liu Z."/>
            <person name="Sun F."/>
            <person name="Lim Y.P."/>
            <person name="Lyons E."/>
            <person name="Town C.D."/>
            <person name="Bancroft I."/>
            <person name="Wang X."/>
            <person name="Meng J."/>
            <person name="Ma J."/>
            <person name="Pires J.C."/>
            <person name="King G.J."/>
            <person name="Brunel D."/>
            <person name="Delourme R."/>
            <person name="Renard M."/>
            <person name="Aury J.M."/>
            <person name="Adams K.L."/>
            <person name="Batley J."/>
            <person name="Snowdon R.J."/>
            <person name="Tost J."/>
            <person name="Edwards D."/>
            <person name="Zhou Y."/>
            <person name="Hua W."/>
            <person name="Sharpe A.G."/>
            <person name="Paterson A.H."/>
            <person name="Guan C."/>
            <person name="Wincker P."/>
        </authorList>
    </citation>
    <scope>NUCLEOTIDE SEQUENCE [LARGE SCALE GENOMIC DNA]</scope>
    <source>
        <strain evidence="2">cv. Darmor-bzh</strain>
    </source>
</reference>
<proteinExistence type="predicted"/>
<name>A0A078FLA3_BRANA</name>
<dbReference type="PaxDb" id="3708-A0A078FLA3"/>
<protein>
    <submittedName>
        <fullName evidence="1">BnaC02g29750D protein</fullName>
    </submittedName>
</protein>
<evidence type="ECO:0000313" key="1">
    <source>
        <dbReference type="EMBL" id="CDY12968.1"/>
    </source>
</evidence>
<keyword evidence="2" id="KW-1185">Reference proteome</keyword>
<dbReference type="OMA" id="YCIREAR"/>
<dbReference type="Gramene" id="CDY12968">
    <property type="protein sequence ID" value="CDY12968"/>
    <property type="gene ID" value="GSBRNA2T00070692001"/>
</dbReference>
<dbReference type="AlphaFoldDB" id="A0A078FLA3"/>
<gene>
    <name evidence="1" type="primary">BnaC02g29750D</name>
    <name evidence="1" type="ORF">GSBRNA2T00070692001</name>
</gene>
<organism evidence="1 2">
    <name type="scientific">Brassica napus</name>
    <name type="common">Rape</name>
    <dbReference type="NCBI Taxonomy" id="3708"/>
    <lineage>
        <taxon>Eukaryota</taxon>
        <taxon>Viridiplantae</taxon>
        <taxon>Streptophyta</taxon>
        <taxon>Embryophyta</taxon>
        <taxon>Tracheophyta</taxon>
        <taxon>Spermatophyta</taxon>
        <taxon>Magnoliopsida</taxon>
        <taxon>eudicotyledons</taxon>
        <taxon>Gunneridae</taxon>
        <taxon>Pentapetalae</taxon>
        <taxon>rosids</taxon>
        <taxon>malvids</taxon>
        <taxon>Brassicales</taxon>
        <taxon>Brassicaceae</taxon>
        <taxon>Brassiceae</taxon>
        <taxon>Brassica</taxon>
    </lineage>
</organism>
<sequence>MFATRDLDNIFVRVCYVGLEGYFWSQVCGVSLLELWSFLYRALWFFSCMLSYCIREARECLRAREIERGENERWTAAEKDVTKNIDGLIQNIGCELSLSYPLLFIGLMVDDSGRQSREVVVAGAFKGDEADTAEEENYDFLYAS</sequence>
<evidence type="ECO:0000313" key="2">
    <source>
        <dbReference type="Proteomes" id="UP000028999"/>
    </source>
</evidence>
<accession>A0A078FLA3</accession>
<dbReference type="EMBL" id="LK032029">
    <property type="protein sequence ID" value="CDY12968.1"/>
    <property type="molecule type" value="Genomic_DNA"/>
</dbReference>